<dbReference type="SUPFAM" id="SSF52047">
    <property type="entry name" value="RNI-like"/>
    <property type="match status" value="1"/>
</dbReference>
<evidence type="ECO:0000256" key="3">
    <source>
        <dbReference type="ARBA" id="ARBA00022737"/>
    </source>
</evidence>
<proteinExistence type="predicted"/>
<dbReference type="Pfam" id="PF00122">
    <property type="entry name" value="E1-E2_ATPase"/>
    <property type="match status" value="1"/>
</dbReference>
<dbReference type="SUPFAM" id="SSF48173">
    <property type="entry name" value="Cryptochrome/photolyase FAD-binding domain"/>
    <property type="match status" value="1"/>
</dbReference>
<dbReference type="RefSeq" id="XP_041287261.1">
    <property type="nucleotide sequence ID" value="XM_041443680.1"/>
</dbReference>
<name>A0A9P7JNV0_9AGAM</name>
<dbReference type="Pfam" id="PF13516">
    <property type="entry name" value="LRR_6"/>
    <property type="match status" value="2"/>
</dbReference>
<dbReference type="SUPFAM" id="SSF50104">
    <property type="entry name" value="Translation proteins SH3-like domain"/>
    <property type="match status" value="1"/>
</dbReference>
<dbReference type="SUPFAM" id="SSF81653">
    <property type="entry name" value="Calcium ATPase, transduction domain A"/>
    <property type="match status" value="1"/>
</dbReference>
<organism evidence="6 7">
    <name type="scientific">Suillus discolor</name>
    <dbReference type="NCBI Taxonomy" id="1912936"/>
    <lineage>
        <taxon>Eukaryota</taxon>
        <taxon>Fungi</taxon>
        <taxon>Dikarya</taxon>
        <taxon>Basidiomycota</taxon>
        <taxon>Agaricomycotina</taxon>
        <taxon>Agaricomycetes</taxon>
        <taxon>Agaricomycetidae</taxon>
        <taxon>Boletales</taxon>
        <taxon>Suillineae</taxon>
        <taxon>Suillaceae</taxon>
        <taxon>Suillus</taxon>
    </lineage>
</organism>
<dbReference type="PANTHER" id="PTHR24113">
    <property type="entry name" value="RAN GTPASE-ACTIVATING PROTEIN 1"/>
    <property type="match status" value="1"/>
</dbReference>
<evidence type="ECO:0000259" key="4">
    <source>
        <dbReference type="Pfam" id="PF00122"/>
    </source>
</evidence>
<keyword evidence="2" id="KW-0433">Leucine-rich repeat</keyword>
<dbReference type="GeneID" id="64705939"/>
<dbReference type="OrthoDB" id="120976at2759"/>
<keyword evidence="7" id="KW-1185">Reference proteome</keyword>
<dbReference type="AlphaFoldDB" id="A0A9P7JNV0"/>
<evidence type="ECO:0000259" key="5">
    <source>
        <dbReference type="Pfam" id="PF03441"/>
    </source>
</evidence>
<dbReference type="GO" id="GO:0005829">
    <property type="term" value="C:cytosol"/>
    <property type="evidence" value="ECO:0007669"/>
    <property type="project" value="TreeGrafter"/>
</dbReference>
<evidence type="ECO:0000313" key="6">
    <source>
        <dbReference type="EMBL" id="KAG2093703.1"/>
    </source>
</evidence>
<reference evidence="6" key="1">
    <citation type="journal article" date="2020" name="New Phytol.">
        <title>Comparative genomics reveals dynamic genome evolution in host specialist ectomycorrhizal fungi.</title>
        <authorList>
            <person name="Lofgren L.A."/>
            <person name="Nguyen N.H."/>
            <person name="Vilgalys R."/>
            <person name="Ruytinx J."/>
            <person name="Liao H.L."/>
            <person name="Branco S."/>
            <person name="Kuo A."/>
            <person name="LaButti K."/>
            <person name="Lipzen A."/>
            <person name="Andreopoulos W."/>
            <person name="Pangilinan J."/>
            <person name="Riley R."/>
            <person name="Hundley H."/>
            <person name="Na H."/>
            <person name="Barry K."/>
            <person name="Grigoriev I.V."/>
            <person name="Stajich J.E."/>
            <person name="Kennedy P.G."/>
        </authorList>
    </citation>
    <scope>NUCLEOTIDE SEQUENCE</scope>
    <source>
        <strain evidence="6">FC423</strain>
    </source>
</reference>
<sequence length="889" mass="98560">MAVAPYPIQCYRHSQWIAVQSDELLPEILFPLVSVILVPADTLLIQGAYVVNEAMLSGESMPRLLKESIQLLNSRDTLDVNGVHNNTVLFSGTKVLQENSTGQGKVTAATPDDGCPGLVSRTDFGHFLLPGEIFANVLAYYLRVSMGRPFQEKFADVKWEIDEEHLNAWQGGKTGVPNVDATIRQIDIKDSYSILCWIGGWERYFMEKLTDGDLACNNGGWQWSRPGVLLQIVDRDALILDLRQNPAHEADETKIIPVDPSQPLDQSLFDEYDICITGAAMKQFESRPSWNDWVQNTWVYTRTIVYDLCYTERAKVSTVVLLKSGPSTGKIAVIAEIINHNRAIIDGPTTGIPRQSFPYRHLTLTPISLTKLPRGAGSRSKRKRRFTPISSINTLKDEKRAIEERRREEEPDPAISAAFKVIKSTCGFREYIKLVSDGSVHPAQTLGLSICLWGLRKLTLRECDLDDYKLKLMFHALLVPDTLVFLSSNRRLKTPAFKVLGSYASKAKSLQFLDLSQTNLDKKTVDYIVVSLTTAPEPGLISLRLDDCSLRVLALDVLARVIRHSSLRNVSLRQNRINATGIVALALMIRDYPDVVPTTSQLVYLSFARKHYFFATFLPDPPFWPVLPPHHPSSMPPQTTYTPYVPRARRGVAAAQPLPLSASGHPVPIITSSPQGGVTTRHLAPNTGPQWSEGGLHPNGTAHRHDDGPSAALLDKVRALALPRLGALHTLDLRGNDLRNGVTYLAQVLKRNRTLKVLNLSENKLDVQCLVAIADSEALKYNHCLETLDLSRNLCSGPGLEGIQSLRRTAFTLNNALKRLLISSTNLTSPGAIALAEFLPESNSLLHLDLTDNDLDIAAIMALSSGLKANHMMQCLDVNIPPDDEEFAR</sequence>
<dbReference type="GO" id="GO:0048471">
    <property type="term" value="C:perinuclear region of cytoplasm"/>
    <property type="evidence" value="ECO:0007669"/>
    <property type="project" value="TreeGrafter"/>
</dbReference>
<dbReference type="InterPro" id="IPR014722">
    <property type="entry name" value="Rib_uL2_dom2"/>
</dbReference>
<evidence type="ECO:0000256" key="1">
    <source>
        <dbReference type="ARBA" id="ARBA00022468"/>
    </source>
</evidence>
<dbReference type="InterPro" id="IPR059000">
    <property type="entry name" value="ATPase_P-type_domA"/>
</dbReference>
<dbReference type="Gene3D" id="3.80.10.10">
    <property type="entry name" value="Ribonuclease Inhibitor"/>
    <property type="match status" value="2"/>
</dbReference>
<dbReference type="SMART" id="SM00368">
    <property type="entry name" value="LRR_RI"/>
    <property type="match status" value="7"/>
</dbReference>
<gene>
    <name evidence="6" type="ORF">F5147DRAFT_820849</name>
</gene>
<dbReference type="Gene3D" id="2.70.150.10">
    <property type="entry name" value="Calcium-transporting ATPase, cytoplasmic transduction domain A"/>
    <property type="match status" value="1"/>
</dbReference>
<keyword evidence="1" id="KW-0343">GTPase activation</keyword>
<dbReference type="PANTHER" id="PTHR24113:SF12">
    <property type="entry name" value="RAN GTPASE-ACTIVATING PROTEIN 1"/>
    <property type="match status" value="1"/>
</dbReference>
<dbReference type="GO" id="GO:0006913">
    <property type="term" value="P:nucleocytoplasmic transport"/>
    <property type="evidence" value="ECO:0007669"/>
    <property type="project" value="TreeGrafter"/>
</dbReference>
<dbReference type="InterPro" id="IPR005101">
    <property type="entry name" value="Cryptochr/Photolyase_FAD-bd"/>
</dbReference>
<dbReference type="CDD" id="cd23702">
    <property type="entry name" value="eL14"/>
    <property type="match status" value="1"/>
</dbReference>
<protein>
    <submittedName>
        <fullName evidence="6">Uncharacterized protein</fullName>
    </submittedName>
</protein>
<feature type="domain" description="Cryptochrome/DNA photolyase FAD-binding" evidence="5">
    <location>
        <begin position="132"/>
        <end position="186"/>
    </location>
</feature>
<keyword evidence="3" id="KW-0677">Repeat</keyword>
<dbReference type="GO" id="GO:0031267">
    <property type="term" value="F:small GTPase binding"/>
    <property type="evidence" value="ECO:0007669"/>
    <property type="project" value="TreeGrafter"/>
</dbReference>
<dbReference type="InterPro" id="IPR008250">
    <property type="entry name" value="ATPase_P-typ_transduc_dom_A_sf"/>
</dbReference>
<dbReference type="InterPro" id="IPR036134">
    <property type="entry name" value="Crypto/Photolyase_FAD-like_sf"/>
</dbReference>
<dbReference type="EMBL" id="JABBWM010000083">
    <property type="protein sequence ID" value="KAG2093703.1"/>
    <property type="molecule type" value="Genomic_DNA"/>
</dbReference>
<feature type="domain" description="P-type ATPase A" evidence="4">
    <location>
        <begin position="9"/>
        <end position="108"/>
    </location>
</feature>
<dbReference type="GO" id="GO:0005096">
    <property type="term" value="F:GTPase activator activity"/>
    <property type="evidence" value="ECO:0007669"/>
    <property type="project" value="UniProtKB-KW"/>
</dbReference>
<dbReference type="GO" id="GO:0005634">
    <property type="term" value="C:nucleus"/>
    <property type="evidence" value="ECO:0007669"/>
    <property type="project" value="TreeGrafter"/>
</dbReference>
<dbReference type="InterPro" id="IPR032675">
    <property type="entry name" value="LRR_dom_sf"/>
</dbReference>
<dbReference type="InterPro" id="IPR027038">
    <property type="entry name" value="RanGap"/>
</dbReference>
<dbReference type="Proteomes" id="UP000823399">
    <property type="component" value="Unassembled WGS sequence"/>
</dbReference>
<accession>A0A9P7JNV0</accession>
<dbReference type="InterPro" id="IPR001611">
    <property type="entry name" value="Leu-rich_rpt"/>
</dbReference>
<dbReference type="Pfam" id="PF03441">
    <property type="entry name" value="FAD_binding_7"/>
    <property type="match status" value="1"/>
</dbReference>
<evidence type="ECO:0000256" key="2">
    <source>
        <dbReference type="ARBA" id="ARBA00022614"/>
    </source>
</evidence>
<dbReference type="Gene3D" id="2.30.30.30">
    <property type="match status" value="1"/>
</dbReference>
<dbReference type="InterPro" id="IPR008991">
    <property type="entry name" value="Translation_prot_SH3-like_sf"/>
</dbReference>
<dbReference type="Gene3D" id="1.10.579.10">
    <property type="entry name" value="DNA Cyclobutane Dipyrimidine Photolyase, subunit A, domain 3"/>
    <property type="match status" value="1"/>
</dbReference>
<comment type="caution">
    <text evidence="6">The sequence shown here is derived from an EMBL/GenBank/DDBJ whole genome shotgun (WGS) entry which is preliminary data.</text>
</comment>
<evidence type="ECO:0000313" key="7">
    <source>
        <dbReference type="Proteomes" id="UP000823399"/>
    </source>
</evidence>